<feature type="compositionally biased region" description="Low complexity" evidence="2">
    <location>
        <begin position="158"/>
        <end position="170"/>
    </location>
</feature>
<feature type="compositionally biased region" description="Polar residues" evidence="2">
    <location>
        <begin position="14"/>
        <end position="36"/>
    </location>
</feature>
<dbReference type="Pfam" id="PF00735">
    <property type="entry name" value="Septin"/>
    <property type="match status" value="1"/>
</dbReference>
<feature type="compositionally biased region" description="Polar residues" evidence="2">
    <location>
        <begin position="717"/>
        <end position="735"/>
    </location>
</feature>
<organism evidence="4 5">
    <name type="scientific">Lophiostoma macrostomum CBS 122681</name>
    <dbReference type="NCBI Taxonomy" id="1314788"/>
    <lineage>
        <taxon>Eukaryota</taxon>
        <taxon>Fungi</taxon>
        <taxon>Dikarya</taxon>
        <taxon>Ascomycota</taxon>
        <taxon>Pezizomycotina</taxon>
        <taxon>Dothideomycetes</taxon>
        <taxon>Pleosporomycetidae</taxon>
        <taxon>Pleosporales</taxon>
        <taxon>Lophiostomataceae</taxon>
        <taxon>Lophiostoma</taxon>
    </lineage>
</organism>
<proteinExistence type="inferred from homology"/>
<sequence>MRPSAGGDALPSARQCSRKSSVADQSTAHSGPSSHVPTAFFLRSEEEMEQSLSSSQGTEIGSRQRDSSYGVQSLADTLEAAFGEKSSATDKTIDMSSATPENGNMSPVSPAQSPAKAPSRQTESAKSSPSWRHKRKMSMPSPSAPLTPLDIDVPSPLPASALPSTPKSASVHSLKLSDEESGLEDVASQVITSSGEEEDEEAQTGVSSSFPQLVMPSIQMPSRRPFTTKGKAMGKLKVLIAGEAGVGKTSLIRSIVQLCEEIVHVDPLSSPSSSAQSPPPPKSKNWKWKIESLGTSKITEVHASTKAYPSWWTDLEESRVRRRKSASDAVLERNLCFVDTPGFGKAVQTTDEQNMVIEYVESLLCKNASVTSMEDSDLLSVISGTGGVQVDVVFYLLSPKHDISKDVEFMQRLSALSNVIPIIAKSDTISATEVVAVKTSILARLQTTSIKPFFFGKPVEDALLAVQGLPIVASATKHTVDSAALSEPTQYPFNVPTYPYAISSTPGPDTETMDASLLMSPDYIQPLLPSELAALINQVFDPESIAWLRHSAAKKFLAWRHRAKLPGDSFIMHRHSLKRGSISSSAVGLNGAALNASSTSSVFSAASPSGVLVPRSTSPFYLSNSNYNSNLQSPFQASSPSHSHSPNPDADVADFSLARYNNYAQGEQRLAEVRLAKWATDLQRSLRNERDRFEDLQRAERTKWLLERVGEEVRDGTITTSPARAGTNNSCSSPPRTDWAVVRHGSNSGSSSSISSKKEILGSSTYARVGTSRDPLGLCDFSDEVRKRGFVLVQVLGGMSVLGAVVVAVIKTFGVEGALPENGLWGWLTGRGE</sequence>
<dbReference type="GO" id="GO:0005525">
    <property type="term" value="F:GTP binding"/>
    <property type="evidence" value="ECO:0007669"/>
    <property type="project" value="UniProtKB-KW"/>
</dbReference>
<evidence type="ECO:0000313" key="5">
    <source>
        <dbReference type="Proteomes" id="UP000799324"/>
    </source>
</evidence>
<feature type="compositionally biased region" description="Polar residues" evidence="2">
    <location>
        <begin position="119"/>
        <end position="130"/>
    </location>
</feature>
<dbReference type="EMBL" id="MU004308">
    <property type="protein sequence ID" value="KAF2659318.1"/>
    <property type="molecule type" value="Genomic_DNA"/>
</dbReference>
<keyword evidence="5" id="KW-1185">Reference proteome</keyword>
<dbReference type="PROSITE" id="PS51719">
    <property type="entry name" value="G_SEPTIN"/>
    <property type="match status" value="1"/>
</dbReference>
<dbReference type="SUPFAM" id="SSF52540">
    <property type="entry name" value="P-loop containing nucleoside triphosphate hydrolases"/>
    <property type="match status" value="1"/>
</dbReference>
<evidence type="ECO:0000256" key="1">
    <source>
        <dbReference type="RuleBase" id="RU004560"/>
    </source>
</evidence>
<feature type="region of interest" description="Disordered" evidence="2">
    <location>
        <begin position="715"/>
        <end position="736"/>
    </location>
</feature>
<dbReference type="InterPro" id="IPR027417">
    <property type="entry name" value="P-loop_NTPase"/>
</dbReference>
<name>A0A6A6TK47_9PLEO</name>
<feature type="domain" description="Septin-type G" evidence="3">
    <location>
        <begin position="232"/>
        <end position="566"/>
    </location>
</feature>
<comment type="similarity">
    <text evidence="1">Belongs to the TRAFAC class TrmE-Era-EngA-EngB-Septin-like GTPase superfamily. Septin GTPase family.</text>
</comment>
<dbReference type="PANTHER" id="PTHR18884">
    <property type="entry name" value="SEPTIN"/>
    <property type="match status" value="1"/>
</dbReference>
<evidence type="ECO:0000256" key="2">
    <source>
        <dbReference type="SAM" id="MobiDB-lite"/>
    </source>
</evidence>
<dbReference type="Gene3D" id="3.40.50.300">
    <property type="entry name" value="P-loop containing nucleotide triphosphate hydrolases"/>
    <property type="match status" value="1"/>
</dbReference>
<dbReference type="InterPro" id="IPR030379">
    <property type="entry name" value="G_SEPTIN_dom"/>
</dbReference>
<feature type="compositionally biased region" description="Polar residues" evidence="2">
    <location>
        <begin position="57"/>
        <end position="75"/>
    </location>
</feature>
<keyword evidence="1" id="KW-0342">GTP-binding</keyword>
<accession>A0A6A6TK47</accession>
<gene>
    <name evidence="4" type="ORF">K491DRAFT_712836</name>
</gene>
<evidence type="ECO:0000313" key="4">
    <source>
        <dbReference type="EMBL" id="KAF2659318.1"/>
    </source>
</evidence>
<evidence type="ECO:0000259" key="3">
    <source>
        <dbReference type="PROSITE" id="PS51719"/>
    </source>
</evidence>
<reference evidence="4" key="1">
    <citation type="journal article" date="2020" name="Stud. Mycol.">
        <title>101 Dothideomycetes genomes: a test case for predicting lifestyles and emergence of pathogens.</title>
        <authorList>
            <person name="Haridas S."/>
            <person name="Albert R."/>
            <person name="Binder M."/>
            <person name="Bloem J."/>
            <person name="Labutti K."/>
            <person name="Salamov A."/>
            <person name="Andreopoulos B."/>
            <person name="Baker S."/>
            <person name="Barry K."/>
            <person name="Bills G."/>
            <person name="Bluhm B."/>
            <person name="Cannon C."/>
            <person name="Castanera R."/>
            <person name="Culley D."/>
            <person name="Daum C."/>
            <person name="Ezra D."/>
            <person name="Gonzalez J."/>
            <person name="Henrissat B."/>
            <person name="Kuo A."/>
            <person name="Liang C."/>
            <person name="Lipzen A."/>
            <person name="Lutzoni F."/>
            <person name="Magnuson J."/>
            <person name="Mondo S."/>
            <person name="Nolan M."/>
            <person name="Ohm R."/>
            <person name="Pangilinan J."/>
            <person name="Park H.-J."/>
            <person name="Ramirez L."/>
            <person name="Alfaro M."/>
            <person name="Sun H."/>
            <person name="Tritt A."/>
            <person name="Yoshinaga Y."/>
            <person name="Zwiers L.-H."/>
            <person name="Turgeon B."/>
            <person name="Goodwin S."/>
            <person name="Spatafora J."/>
            <person name="Crous P."/>
            <person name="Grigoriev I."/>
        </authorList>
    </citation>
    <scope>NUCLEOTIDE SEQUENCE</scope>
    <source>
        <strain evidence="4">CBS 122681</strain>
    </source>
</reference>
<protein>
    <recommendedName>
        <fullName evidence="3">Septin-type G domain-containing protein</fullName>
    </recommendedName>
</protein>
<keyword evidence="1" id="KW-0547">Nucleotide-binding</keyword>
<dbReference type="AlphaFoldDB" id="A0A6A6TK47"/>
<feature type="region of interest" description="Disordered" evidence="2">
    <location>
        <begin position="1"/>
        <end position="207"/>
    </location>
</feature>
<dbReference type="OrthoDB" id="4150765at2759"/>
<dbReference type="Proteomes" id="UP000799324">
    <property type="component" value="Unassembled WGS sequence"/>
</dbReference>
<feature type="compositionally biased region" description="Polar residues" evidence="2">
    <location>
        <begin position="94"/>
        <end position="112"/>
    </location>
</feature>